<sequence>MDLVYHIQFRQNPFSRQEAKVARALLDNPAFAATATIEQLAARAGVSTEIVGHFAKSLGCQDLNDFIGLMRGQPAALQQQAPVAQPVLGGMDIAFASAAEIGKLPGVNQATLSRFGKSIGCEDIADIVYQIRAQQNHLSQQEAKVAQTILEDIAFASSATIEQLAAQAGVSPATITRFAKTLGCDDIRDLRMKLAQASVAGSRYLGGAQPQDGNGPRLWLQRVNDVESTLRQQLQQLDHAAVIGICQRLSQSKSVHIFGVGGMALYVNDLQQRLVGMGCPAFTCLDPALMRMTASTLSTPQSVILLSGSGENSDLLNAARLTAASGAYSIALAPAGSTLAGLADSLLPIGNGSAARYGLMLAIDLLLAQLLPESLNAQAAD</sequence>
<dbReference type="PROSITE" id="PS51464">
    <property type="entry name" value="SIS"/>
    <property type="match status" value="1"/>
</dbReference>
<dbReference type="SUPFAM" id="SSF46689">
    <property type="entry name" value="Homeodomain-like"/>
    <property type="match status" value="2"/>
</dbReference>
<dbReference type="InterPro" id="IPR036388">
    <property type="entry name" value="WH-like_DNA-bd_sf"/>
</dbReference>
<reference evidence="6" key="1">
    <citation type="journal article" date="2022" name="BMC Genomics">
        <title>Genome sequence of the entomopathogenic Serratia entomophila isolate 626 and characterisation of the species specific itaconate degradation pathway.</title>
        <authorList>
            <person name="Vaughan A.L."/>
            <person name="Altermann E."/>
            <person name="Glare T.R."/>
            <person name="Hurst M.R.H."/>
        </authorList>
    </citation>
    <scope>NUCLEOTIDE SEQUENCE</scope>
    <source>
        <strain evidence="6">626</strain>
    </source>
</reference>
<dbReference type="InterPro" id="IPR000281">
    <property type="entry name" value="HTH_RpiR"/>
</dbReference>
<evidence type="ECO:0000259" key="4">
    <source>
        <dbReference type="PROSITE" id="PS51071"/>
    </source>
</evidence>
<evidence type="ECO:0000256" key="2">
    <source>
        <dbReference type="ARBA" id="ARBA00023125"/>
    </source>
</evidence>
<evidence type="ECO:0000259" key="5">
    <source>
        <dbReference type="PROSITE" id="PS51464"/>
    </source>
</evidence>
<dbReference type="InterPro" id="IPR001347">
    <property type="entry name" value="SIS_dom"/>
</dbReference>
<evidence type="ECO:0000256" key="3">
    <source>
        <dbReference type="ARBA" id="ARBA00023163"/>
    </source>
</evidence>
<dbReference type="InterPro" id="IPR035472">
    <property type="entry name" value="RpiR-like_SIS"/>
</dbReference>
<keyword evidence="3" id="KW-0804">Transcription</keyword>
<keyword evidence="2" id="KW-0238">DNA-binding</keyword>
<evidence type="ECO:0000313" key="7">
    <source>
        <dbReference type="Proteomes" id="UP001056873"/>
    </source>
</evidence>
<dbReference type="Pfam" id="PF01418">
    <property type="entry name" value="HTH_6"/>
    <property type="match status" value="2"/>
</dbReference>
<dbReference type="PROSITE" id="PS51071">
    <property type="entry name" value="HTH_RPIR"/>
    <property type="match status" value="2"/>
</dbReference>
<keyword evidence="1" id="KW-0805">Transcription regulation</keyword>
<dbReference type="SUPFAM" id="SSF53697">
    <property type="entry name" value="SIS domain"/>
    <property type="match status" value="1"/>
</dbReference>
<dbReference type="PANTHER" id="PTHR30514:SF1">
    <property type="entry name" value="HTH-TYPE TRANSCRIPTIONAL REGULATOR HEXR-RELATED"/>
    <property type="match status" value="1"/>
</dbReference>
<keyword evidence="7" id="KW-1185">Reference proteome</keyword>
<dbReference type="InterPro" id="IPR047640">
    <property type="entry name" value="RpiR-like"/>
</dbReference>
<dbReference type="PANTHER" id="PTHR30514">
    <property type="entry name" value="GLUCOKINASE"/>
    <property type="match status" value="1"/>
</dbReference>
<dbReference type="InterPro" id="IPR046348">
    <property type="entry name" value="SIS_dom_sf"/>
</dbReference>
<dbReference type="CDD" id="cd05013">
    <property type="entry name" value="SIS_RpiR"/>
    <property type="match status" value="1"/>
</dbReference>
<name>A0ABY5CYH6_9GAMM</name>
<dbReference type="Proteomes" id="UP001056873">
    <property type="component" value="Chromosome"/>
</dbReference>
<feature type="domain" description="HTH rpiR-type" evidence="4">
    <location>
        <begin position="125"/>
        <end position="201"/>
    </location>
</feature>
<organism evidence="6 7">
    <name type="scientific">Serratia entomophila</name>
    <dbReference type="NCBI Taxonomy" id="42906"/>
    <lineage>
        <taxon>Bacteria</taxon>
        <taxon>Pseudomonadati</taxon>
        <taxon>Pseudomonadota</taxon>
        <taxon>Gammaproteobacteria</taxon>
        <taxon>Enterobacterales</taxon>
        <taxon>Yersiniaceae</taxon>
        <taxon>Serratia</taxon>
    </lineage>
</organism>
<dbReference type="Gene3D" id="3.40.50.10490">
    <property type="entry name" value="Glucose-6-phosphate isomerase like protein, domain 1"/>
    <property type="match status" value="1"/>
</dbReference>
<gene>
    <name evidence="6" type="ORF">KFQ06_09045</name>
</gene>
<protein>
    <submittedName>
        <fullName evidence="6">MurR/RpiR family transcriptional regulator</fullName>
    </submittedName>
</protein>
<dbReference type="RefSeq" id="WP_252961727.1">
    <property type="nucleotide sequence ID" value="NZ_CAMIPH010000004.1"/>
</dbReference>
<feature type="domain" description="SIS" evidence="5">
    <location>
        <begin position="245"/>
        <end position="376"/>
    </location>
</feature>
<accession>A0ABY5CYH6</accession>
<dbReference type="InterPro" id="IPR009057">
    <property type="entry name" value="Homeodomain-like_sf"/>
</dbReference>
<feature type="domain" description="HTH rpiR-type" evidence="4">
    <location>
        <begin position="1"/>
        <end position="77"/>
    </location>
</feature>
<dbReference type="EMBL" id="CP074347">
    <property type="protein sequence ID" value="USV02634.1"/>
    <property type="molecule type" value="Genomic_DNA"/>
</dbReference>
<dbReference type="Gene3D" id="1.10.10.10">
    <property type="entry name" value="Winged helix-like DNA-binding domain superfamily/Winged helix DNA-binding domain"/>
    <property type="match status" value="2"/>
</dbReference>
<evidence type="ECO:0000256" key="1">
    <source>
        <dbReference type="ARBA" id="ARBA00023015"/>
    </source>
</evidence>
<evidence type="ECO:0000313" key="6">
    <source>
        <dbReference type="EMBL" id="USV02634.1"/>
    </source>
</evidence>
<proteinExistence type="predicted"/>